<feature type="domain" description="DUF6891" evidence="1">
    <location>
        <begin position="14"/>
        <end position="208"/>
    </location>
</feature>
<reference evidence="2" key="1">
    <citation type="submission" date="2021-02" db="EMBL/GenBank/DDBJ databases">
        <title>Genome-Resolved Metagenomics of a Microbial Community Performing Photosynthetic Biological Nutrient Removal.</title>
        <authorList>
            <person name="Mcdaniel E.A."/>
        </authorList>
    </citation>
    <scope>NUCLEOTIDE SEQUENCE</scope>
    <source>
        <strain evidence="2">UWPOB_OBS1</strain>
    </source>
</reference>
<evidence type="ECO:0000313" key="2">
    <source>
        <dbReference type="EMBL" id="MBN8659536.1"/>
    </source>
</evidence>
<dbReference type="Proteomes" id="UP000664277">
    <property type="component" value="Unassembled WGS sequence"/>
</dbReference>
<dbReference type="InterPro" id="IPR054186">
    <property type="entry name" value="DUF6891"/>
</dbReference>
<organism evidence="2 3">
    <name type="scientific">Candidatus Obscuribacter phosphatis</name>
    <dbReference type="NCBI Taxonomy" id="1906157"/>
    <lineage>
        <taxon>Bacteria</taxon>
        <taxon>Bacillati</taxon>
        <taxon>Candidatus Melainabacteria</taxon>
        <taxon>Candidatus Obscuribacterales</taxon>
        <taxon>Candidatus Obscuribacteraceae</taxon>
        <taxon>Candidatus Obscuribacter</taxon>
    </lineage>
</organism>
<name>A0A8J7P7H7_9BACT</name>
<accession>A0A8J7P7H7</accession>
<evidence type="ECO:0000313" key="3">
    <source>
        <dbReference type="Proteomes" id="UP000664277"/>
    </source>
</evidence>
<proteinExistence type="predicted"/>
<sequence length="208" mass="23512">MQNDNALTVIESELIPARVWSGFYSEDEILEESLESLLEGVYDDTEDEEDSEKISLDEAVIERLRQVIAQEFKQKRQSEASWPAHTDCDRLSAAFAELTERGIVSLENPGYTISDGWSDWDEVITNEWHAKGRLNKVRGGCFYHGQDLERAVRGAGLNFAFSAISGDDSAGLSIGQEIVEVLEKHGFKPLWNGSISERIFMPIVWQKR</sequence>
<dbReference type="EMBL" id="JAFLCK010000004">
    <property type="protein sequence ID" value="MBN8659536.1"/>
    <property type="molecule type" value="Genomic_DNA"/>
</dbReference>
<evidence type="ECO:0000259" key="1">
    <source>
        <dbReference type="Pfam" id="PF21831"/>
    </source>
</evidence>
<dbReference type="AlphaFoldDB" id="A0A8J7P7H7"/>
<protein>
    <recommendedName>
        <fullName evidence="1">DUF6891 domain-containing protein</fullName>
    </recommendedName>
</protein>
<comment type="caution">
    <text evidence="2">The sequence shown here is derived from an EMBL/GenBank/DDBJ whole genome shotgun (WGS) entry which is preliminary data.</text>
</comment>
<dbReference type="Pfam" id="PF21831">
    <property type="entry name" value="DUF6891"/>
    <property type="match status" value="1"/>
</dbReference>
<gene>
    <name evidence="2" type="ORF">J0M35_04185</name>
</gene>